<dbReference type="EMBL" id="LACI01000522">
    <property type="protein sequence ID" value="KJU86629.1"/>
    <property type="molecule type" value="Genomic_DNA"/>
</dbReference>
<gene>
    <name evidence="1" type="ORF">MBAV_001176</name>
</gene>
<comment type="caution">
    <text evidence="1">The sequence shown here is derived from an EMBL/GenBank/DDBJ whole genome shotgun (WGS) entry which is preliminary data.</text>
</comment>
<evidence type="ECO:0000313" key="2">
    <source>
        <dbReference type="Proteomes" id="UP000033423"/>
    </source>
</evidence>
<accession>A0A0F3GXB2</accession>
<name>A0A0F3GXB2_9BACT</name>
<reference evidence="1 2" key="1">
    <citation type="submission" date="2015-02" db="EMBL/GenBank/DDBJ databases">
        <title>Single-cell genomics of uncultivated deep-branching MTB reveals a conserved set of magnetosome genes.</title>
        <authorList>
            <person name="Kolinko S."/>
            <person name="Richter M."/>
            <person name="Glockner F.O."/>
            <person name="Brachmann A."/>
            <person name="Schuler D."/>
        </authorList>
    </citation>
    <scope>NUCLEOTIDE SEQUENCE [LARGE SCALE GENOMIC DNA]</scope>
    <source>
        <strain evidence="1">TM-1</strain>
    </source>
</reference>
<protein>
    <submittedName>
        <fullName evidence="1">Uncharacterized protein</fullName>
    </submittedName>
</protein>
<organism evidence="1 2">
    <name type="scientific">Candidatus Magnetobacterium bavaricum</name>
    <dbReference type="NCBI Taxonomy" id="29290"/>
    <lineage>
        <taxon>Bacteria</taxon>
        <taxon>Pseudomonadati</taxon>
        <taxon>Nitrospirota</taxon>
        <taxon>Thermodesulfovibrionia</taxon>
        <taxon>Thermodesulfovibrionales</taxon>
        <taxon>Candidatus Magnetobacteriaceae</taxon>
        <taxon>Candidatus Magnetobacterium</taxon>
    </lineage>
</organism>
<dbReference type="Proteomes" id="UP000033423">
    <property type="component" value="Unassembled WGS sequence"/>
</dbReference>
<dbReference type="AlphaFoldDB" id="A0A0F3GXB2"/>
<proteinExistence type="predicted"/>
<evidence type="ECO:0000313" key="1">
    <source>
        <dbReference type="EMBL" id="KJU86629.1"/>
    </source>
</evidence>
<sequence>MDSRFRGNDSNRRLSFLCKQESRSLAPGLNRGCKNIVTMKYEEDTPDRYCGVVLVLFFFNACYTDGSRCKIGYDTDTGTEERSFGGDGIK</sequence>
<keyword evidence="2" id="KW-1185">Reference proteome</keyword>